<dbReference type="EC" id="4.2.3.4" evidence="7 18"/>
<feature type="domain" description="3-dehydroquinate synthase C-terminal" evidence="20">
    <location>
        <begin position="181"/>
        <end position="325"/>
    </location>
</feature>
<dbReference type="HAMAP" id="MF_00110">
    <property type="entry name" value="DHQ_synthase"/>
    <property type="match status" value="1"/>
</dbReference>
<dbReference type="Gene3D" id="3.40.50.1970">
    <property type="match status" value="1"/>
</dbReference>
<dbReference type="OrthoDB" id="9806583at2"/>
<keyword evidence="14 18" id="KW-0520">NAD</keyword>
<evidence type="ECO:0000256" key="1">
    <source>
        <dbReference type="ARBA" id="ARBA00001393"/>
    </source>
</evidence>
<dbReference type="InterPro" id="IPR016037">
    <property type="entry name" value="DHQ_synth_AroB"/>
</dbReference>
<dbReference type="Pfam" id="PF01761">
    <property type="entry name" value="DHQ_synthase"/>
    <property type="match status" value="1"/>
</dbReference>
<evidence type="ECO:0000256" key="18">
    <source>
        <dbReference type="HAMAP-Rule" id="MF_00110"/>
    </source>
</evidence>
<dbReference type="EMBL" id="UHIA01000004">
    <property type="protein sequence ID" value="SUO98553.1"/>
    <property type="molecule type" value="Genomic_DNA"/>
</dbReference>
<feature type="binding site" evidence="18">
    <location>
        <position position="142"/>
    </location>
    <ligand>
        <name>NAD(+)</name>
        <dbReference type="ChEBI" id="CHEBI:57540"/>
    </ligand>
</feature>
<gene>
    <name evidence="18 21" type="primary">aroB</name>
    <name evidence="21" type="ORF">NCTC10717_02308</name>
</gene>
<evidence type="ECO:0000256" key="11">
    <source>
        <dbReference type="ARBA" id="ARBA00022723"/>
    </source>
</evidence>
<evidence type="ECO:0000256" key="7">
    <source>
        <dbReference type="ARBA" id="ARBA00013031"/>
    </source>
</evidence>
<keyword evidence="15 18" id="KW-0057">Aromatic amino acid biosynthesis</keyword>
<dbReference type="FunFam" id="3.40.50.1970:FF:000001">
    <property type="entry name" value="3-dehydroquinate synthase"/>
    <property type="match status" value="1"/>
</dbReference>
<keyword evidence="13 18" id="KW-0862">Zinc</keyword>
<dbReference type="UniPathway" id="UPA00053">
    <property type="reaction ID" value="UER00085"/>
</dbReference>
<dbReference type="CDD" id="cd08195">
    <property type="entry name" value="DHQS"/>
    <property type="match status" value="1"/>
</dbReference>
<evidence type="ECO:0000256" key="4">
    <source>
        <dbReference type="ARBA" id="ARBA00004496"/>
    </source>
</evidence>
<dbReference type="PANTHER" id="PTHR43622">
    <property type="entry name" value="3-DEHYDROQUINATE SYNTHASE"/>
    <property type="match status" value="1"/>
</dbReference>
<protein>
    <recommendedName>
        <fullName evidence="8 18">3-dehydroquinate synthase</fullName>
        <shortName evidence="18">DHQS</shortName>
        <ecNumber evidence="7 18">4.2.3.4</ecNumber>
    </recommendedName>
</protein>
<dbReference type="PIRSF" id="PIRSF001455">
    <property type="entry name" value="DHQ_synth"/>
    <property type="match status" value="1"/>
</dbReference>
<comment type="cofactor">
    <cofactor evidence="18">
        <name>Co(2+)</name>
        <dbReference type="ChEBI" id="CHEBI:48828"/>
    </cofactor>
    <cofactor evidence="18">
        <name>Zn(2+)</name>
        <dbReference type="ChEBI" id="CHEBI:29105"/>
    </cofactor>
    <text evidence="18">Binds 1 divalent metal cation per subunit. Can use either Co(2+) or Zn(2+).</text>
</comment>
<comment type="subcellular location">
    <subcellularLocation>
        <location evidence="4 18">Cytoplasm</location>
    </subcellularLocation>
</comment>
<dbReference type="InterPro" id="IPR050071">
    <property type="entry name" value="Dehydroquinate_synthase"/>
</dbReference>
<dbReference type="GO" id="GO:0000166">
    <property type="term" value="F:nucleotide binding"/>
    <property type="evidence" value="ECO:0007669"/>
    <property type="project" value="UniProtKB-KW"/>
</dbReference>
<feature type="binding site" evidence="18">
    <location>
        <begin position="71"/>
        <end position="76"/>
    </location>
    <ligand>
        <name>NAD(+)</name>
        <dbReference type="ChEBI" id="CHEBI:57540"/>
    </ligand>
</feature>
<evidence type="ECO:0000256" key="12">
    <source>
        <dbReference type="ARBA" id="ARBA00022741"/>
    </source>
</evidence>
<evidence type="ECO:0000259" key="20">
    <source>
        <dbReference type="Pfam" id="PF24621"/>
    </source>
</evidence>
<evidence type="ECO:0000256" key="2">
    <source>
        <dbReference type="ARBA" id="ARBA00001911"/>
    </source>
</evidence>
<keyword evidence="16 18" id="KW-0456">Lyase</keyword>
<comment type="catalytic activity">
    <reaction evidence="1 18">
        <text>7-phospho-2-dehydro-3-deoxy-D-arabino-heptonate = 3-dehydroquinate + phosphate</text>
        <dbReference type="Rhea" id="RHEA:21968"/>
        <dbReference type="ChEBI" id="CHEBI:32364"/>
        <dbReference type="ChEBI" id="CHEBI:43474"/>
        <dbReference type="ChEBI" id="CHEBI:58394"/>
        <dbReference type="EC" id="4.2.3.4"/>
    </reaction>
</comment>
<evidence type="ECO:0000256" key="8">
    <source>
        <dbReference type="ARBA" id="ARBA00017684"/>
    </source>
</evidence>
<comment type="function">
    <text evidence="3 18">Catalyzes the conversion of 3-deoxy-D-arabino-heptulosonate 7-phosphate (DAHP) to dehydroquinate (DHQ).</text>
</comment>
<dbReference type="AlphaFoldDB" id="A0A380N370"/>
<evidence type="ECO:0000256" key="13">
    <source>
        <dbReference type="ARBA" id="ARBA00022833"/>
    </source>
</evidence>
<dbReference type="RefSeq" id="WP_115219358.1">
    <property type="nucleotide sequence ID" value="NZ_UHIA01000004.1"/>
</dbReference>
<feature type="binding site" evidence="18">
    <location>
        <position position="151"/>
    </location>
    <ligand>
        <name>NAD(+)</name>
        <dbReference type="ChEBI" id="CHEBI:57540"/>
    </ligand>
</feature>
<evidence type="ECO:0000256" key="6">
    <source>
        <dbReference type="ARBA" id="ARBA00005412"/>
    </source>
</evidence>
<keyword evidence="22" id="KW-1185">Reference proteome</keyword>
<comment type="cofactor">
    <cofactor evidence="2 18">
        <name>NAD(+)</name>
        <dbReference type="ChEBI" id="CHEBI:57540"/>
    </cofactor>
</comment>
<proteinExistence type="inferred from homology"/>
<dbReference type="InterPro" id="IPR030963">
    <property type="entry name" value="DHQ_synth_fam"/>
</dbReference>
<evidence type="ECO:0000256" key="3">
    <source>
        <dbReference type="ARBA" id="ARBA00003485"/>
    </source>
</evidence>
<feature type="domain" description="3-dehydroquinate synthase N-terminal" evidence="19">
    <location>
        <begin position="67"/>
        <end position="179"/>
    </location>
</feature>
<evidence type="ECO:0000256" key="15">
    <source>
        <dbReference type="ARBA" id="ARBA00023141"/>
    </source>
</evidence>
<keyword evidence="17 18" id="KW-0170">Cobalt</keyword>
<dbReference type="NCBIfam" id="TIGR01357">
    <property type="entry name" value="aroB"/>
    <property type="match status" value="1"/>
</dbReference>
<evidence type="ECO:0000259" key="19">
    <source>
        <dbReference type="Pfam" id="PF01761"/>
    </source>
</evidence>
<evidence type="ECO:0000256" key="17">
    <source>
        <dbReference type="ARBA" id="ARBA00023285"/>
    </source>
</evidence>
<dbReference type="Pfam" id="PF24621">
    <property type="entry name" value="DHQS_C"/>
    <property type="match status" value="1"/>
</dbReference>
<dbReference type="GO" id="GO:0046872">
    <property type="term" value="F:metal ion binding"/>
    <property type="evidence" value="ECO:0007669"/>
    <property type="project" value="UniProtKB-KW"/>
</dbReference>
<dbReference type="InterPro" id="IPR056179">
    <property type="entry name" value="DHQS_C"/>
</dbReference>
<dbReference type="Gene3D" id="1.20.1090.10">
    <property type="entry name" value="Dehydroquinate synthase-like - alpha domain"/>
    <property type="match status" value="1"/>
</dbReference>
<dbReference type="GO" id="GO:0009073">
    <property type="term" value="P:aromatic amino acid family biosynthetic process"/>
    <property type="evidence" value="ECO:0007669"/>
    <property type="project" value="UniProtKB-KW"/>
</dbReference>
<feature type="binding site" evidence="18">
    <location>
        <begin position="169"/>
        <end position="172"/>
    </location>
    <ligand>
        <name>NAD(+)</name>
        <dbReference type="ChEBI" id="CHEBI:57540"/>
    </ligand>
</feature>
<evidence type="ECO:0000256" key="9">
    <source>
        <dbReference type="ARBA" id="ARBA00022490"/>
    </source>
</evidence>
<evidence type="ECO:0000256" key="16">
    <source>
        <dbReference type="ARBA" id="ARBA00023239"/>
    </source>
</evidence>
<dbReference type="GO" id="GO:0003856">
    <property type="term" value="F:3-dehydroquinate synthase activity"/>
    <property type="evidence" value="ECO:0007669"/>
    <property type="project" value="UniProtKB-UniRule"/>
</dbReference>
<organism evidence="21 22">
    <name type="scientific">Suttonella indologenes</name>
    <dbReference type="NCBI Taxonomy" id="13276"/>
    <lineage>
        <taxon>Bacteria</taxon>
        <taxon>Pseudomonadati</taxon>
        <taxon>Pseudomonadota</taxon>
        <taxon>Gammaproteobacteria</taxon>
        <taxon>Cardiobacteriales</taxon>
        <taxon>Cardiobacteriaceae</taxon>
        <taxon>Suttonella</taxon>
    </lineage>
</organism>
<feature type="binding site" evidence="18">
    <location>
        <position position="264"/>
    </location>
    <ligand>
        <name>Zn(2+)</name>
        <dbReference type="ChEBI" id="CHEBI:29105"/>
    </ligand>
</feature>
<feature type="binding site" evidence="18">
    <location>
        <position position="247"/>
    </location>
    <ligand>
        <name>Zn(2+)</name>
        <dbReference type="ChEBI" id="CHEBI:29105"/>
    </ligand>
</feature>
<dbReference type="SUPFAM" id="SSF56796">
    <property type="entry name" value="Dehydroquinate synthase-like"/>
    <property type="match status" value="1"/>
</dbReference>
<sequence length="364" mass="39696">MQLSLQLPPAAAHSYPILIESGLWRQADVWRQLAPHRQVCIVSNPSVAPLYLAQIKAALGDKEIIEVLIPDGEQYKNLEEYAKVLDALIAHRFGRDALIIALGGGVVGDLAGFAAASYQRGMDFIQCPTTLLAQVDSSVGGKTGVNHPSGKNMIGAFHQPLAVLIDIDTLNTLPAREFSAGLAEVIKYGLINDIAFFEWLESNIGGIMAKDKKLLIKAIAHCCQNKADVVCADEKEHGQRALLNLGHTFGHALESISLYRLWKHGEAVAIGMRMAAELAHLRGELKASELTRIIALLQAAQLPIDMDEEFSVEEVYNAMFLDKKVRSGKLRLVAMSSLGQCRIDDEIPAEQILAAIRLAGVRHD</sequence>
<evidence type="ECO:0000256" key="5">
    <source>
        <dbReference type="ARBA" id="ARBA00004661"/>
    </source>
</evidence>
<keyword evidence="9 18" id="KW-0963">Cytoplasm</keyword>
<dbReference type="Proteomes" id="UP000254575">
    <property type="component" value="Unassembled WGS sequence"/>
</dbReference>
<dbReference type="GO" id="GO:0009423">
    <property type="term" value="P:chorismate biosynthetic process"/>
    <property type="evidence" value="ECO:0007669"/>
    <property type="project" value="UniProtKB-UniRule"/>
</dbReference>
<dbReference type="GO" id="GO:0008652">
    <property type="term" value="P:amino acid biosynthetic process"/>
    <property type="evidence" value="ECO:0007669"/>
    <property type="project" value="UniProtKB-KW"/>
</dbReference>
<feature type="binding site" evidence="18">
    <location>
        <begin position="129"/>
        <end position="130"/>
    </location>
    <ligand>
        <name>NAD(+)</name>
        <dbReference type="ChEBI" id="CHEBI:57540"/>
    </ligand>
</feature>
<comment type="pathway">
    <text evidence="5 18">Metabolic intermediate biosynthesis; chorismate biosynthesis; chorismate from D-erythrose 4-phosphate and phosphoenolpyruvate: step 2/7.</text>
</comment>
<accession>A0A380N370</accession>
<evidence type="ECO:0000313" key="21">
    <source>
        <dbReference type="EMBL" id="SUO98553.1"/>
    </source>
</evidence>
<dbReference type="PANTHER" id="PTHR43622:SF7">
    <property type="entry name" value="3-DEHYDROQUINATE SYNTHASE, CHLOROPLASTIC"/>
    <property type="match status" value="1"/>
</dbReference>
<keyword evidence="10 18" id="KW-0028">Amino-acid biosynthesis</keyword>
<keyword evidence="12 18" id="KW-0547">Nucleotide-binding</keyword>
<feature type="binding site" evidence="18">
    <location>
        <begin position="105"/>
        <end position="109"/>
    </location>
    <ligand>
        <name>NAD(+)</name>
        <dbReference type="ChEBI" id="CHEBI:57540"/>
    </ligand>
</feature>
<name>A0A380N370_9GAMM</name>
<comment type="similarity">
    <text evidence="6 18">Belongs to the sugar phosphate cyclases superfamily. Dehydroquinate synthase family.</text>
</comment>
<feature type="binding site" evidence="18">
    <location>
        <position position="184"/>
    </location>
    <ligand>
        <name>Zn(2+)</name>
        <dbReference type="ChEBI" id="CHEBI:29105"/>
    </ligand>
</feature>
<dbReference type="GO" id="GO:0005737">
    <property type="term" value="C:cytoplasm"/>
    <property type="evidence" value="ECO:0007669"/>
    <property type="project" value="UniProtKB-SubCell"/>
</dbReference>
<keyword evidence="11 18" id="KW-0479">Metal-binding</keyword>
<evidence type="ECO:0000256" key="14">
    <source>
        <dbReference type="ARBA" id="ARBA00023027"/>
    </source>
</evidence>
<reference evidence="21 22" key="1">
    <citation type="submission" date="2018-06" db="EMBL/GenBank/DDBJ databases">
        <authorList>
            <consortium name="Pathogen Informatics"/>
            <person name="Doyle S."/>
        </authorList>
    </citation>
    <scope>NUCLEOTIDE SEQUENCE [LARGE SCALE GENOMIC DNA]</scope>
    <source>
        <strain evidence="21 22">NCTC10717</strain>
    </source>
</reference>
<evidence type="ECO:0000313" key="22">
    <source>
        <dbReference type="Proteomes" id="UP000254575"/>
    </source>
</evidence>
<dbReference type="InterPro" id="IPR030960">
    <property type="entry name" value="DHQS/DOIS_N"/>
</dbReference>
<evidence type="ECO:0000256" key="10">
    <source>
        <dbReference type="ARBA" id="ARBA00022605"/>
    </source>
</evidence>